<name>A0A0E9WRT5_ANGAN</name>
<evidence type="ECO:0000313" key="1">
    <source>
        <dbReference type="EMBL" id="JAH92235.1"/>
    </source>
</evidence>
<protein>
    <submittedName>
        <fullName evidence="1">Uncharacterized protein</fullName>
    </submittedName>
</protein>
<reference evidence="1" key="2">
    <citation type="journal article" date="2015" name="Fish Shellfish Immunol.">
        <title>Early steps in the European eel (Anguilla anguilla)-Vibrio vulnificus interaction in the gills: Role of the RtxA13 toxin.</title>
        <authorList>
            <person name="Callol A."/>
            <person name="Pajuelo D."/>
            <person name="Ebbesson L."/>
            <person name="Teles M."/>
            <person name="MacKenzie S."/>
            <person name="Amaro C."/>
        </authorList>
    </citation>
    <scope>NUCLEOTIDE SEQUENCE</scope>
</reference>
<proteinExistence type="predicted"/>
<dbReference type="AlphaFoldDB" id="A0A0E9WRT5"/>
<reference evidence="1" key="1">
    <citation type="submission" date="2014-11" db="EMBL/GenBank/DDBJ databases">
        <authorList>
            <person name="Amaro Gonzalez C."/>
        </authorList>
    </citation>
    <scope>NUCLEOTIDE SEQUENCE</scope>
</reference>
<sequence length="44" mass="4845">MDVILLADDVYEVSPLEGQLIRFFGITVPEALVVAGIIHGPHWL</sequence>
<dbReference type="EMBL" id="GBXM01016342">
    <property type="protein sequence ID" value="JAH92235.1"/>
    <property type="molecule type" value="Transcribed_RNA"/>
</dbReference>
<accession>A0A0E9WRT5</accession>
<organism evidence="1">
    <name type="scientific">Anguilla anguilla</name>
    <name type="common">European freshwater eel</name>
    <name type="synonym">Muraena anguilla</name>
    <dbReference type="NCBI Taxonomy" id="7936"/>
    <lineage>
        <taxon>Eukaryota</taxon>
        <taxon>Metazoa</taxon>
        <taxon>Chordata</taxon>
        <taxon>Craniata</taxon>
        <taxon>Vertebrata</taxon>
        <taxon>Euteleostomi</taxon>
        <taxon>Actinopterygii</taxon>
        <taxon>Neopterygii</taxon>
        <taxon>Teleostei</taxon>
        <taxon>Anguilliformes</taxon>
        <taxon>Anguillidae</taxon>
        <taxon>Anguilla</taxon>
    </lineage>
</organism>